<reference evidence="1" key="1">
    <citation type="submission" date="2019-02" db="EMBL/GenBank/DDBJ databases">
        <authorList>
            <person name="Gruber-Vodicka R. H."/>
            <person name="Seah K. B. B."/>
        </authorList>
    </citation>
    <scope>NUCLEOTIDE SEQUENCE</scope>
    <source>
        <strain evidence="1">BECK_BZ197</strain>
        <strain evidence="3">BECK_BZ198</strain>
        <strain evidence="2">BECK_BZ199</strain>
    </source>
</reference>
<gene>
    <name evidence="1" type="ORF">BECKMB1821G_GA0114241_101831</name>
    <name evidence="3" type="ORF">BECKMB1821H_GA0114242_11335</name>
    <name evidence="2" type="ORF">BECKMB1821I_GA0114274_11195</name>
</gene>
<evidence type="ECO:0000313" key="1">
    <source>
        <dbReference type="EMBL" id="VFK26134.1"/>
    </source>
</evidence>
<dbReference type="InterPro" id="IPR007460">
    <property type="entry name" value="BrnT_toxin"/>
</dbReference>
<dbReference type="EMBL" id="CAADFQ010000119">
    <property type="protein sequence ID" value="VFK35454.1"/>
    <property type="molecule type" value="Genomic_DNA"/>
</dbReference>
<dbReference type="Gene3D" id="3.10.450.530">
    <property type="entry name" value="Ribonuclease toxin, BrnT, of type II toxin-antitoxin system"/>
    <property type="match status" value="1"/>
</dbReference>
<protein>
    <submittedName>
        <fullName evidence="1">Uncharacterized protein</fullName>
    </submittedName>
</protein>
<dbReference type="EMBL" id="CAADGH010000133">
    <property type="protein sequence ID" value="VFK77398.1"/>
    <property type="molecule type" value="Genomic_DNA"/>
</dbReference>
<organism evidence="1">
    <name type="scientific">Candidatus Kentrum sp. MB</name>
    <dbReference type="NCBI Taxonomy" id="2138164"/>
    <lineage>
        <taxon>Bacteria</taxon>
        <taxon>Pseudomonadati</taxon>
        <taxon>Pseudomonadota</taxon>
        <taxon>Gammaproteobacteria</taxon>
        <taxon>Candidatus Kentrum</taxon>
    </lineage>
</organism>
<evidence type="ECO:0000313" key="3">
    <source>
        <dbReference type="EMBL" id="VFK77398.1"/>
    </source>
</evidence>
<sequence length="86" mass="10175">MRGKYLRNYRYFVCGYAHRAMLIAIDDRKDYGEDRLIGIGLLQTRVVIVVYTEREEKTIRIISRRKALGHERKRYQQILQDGLGTG</sequence>
<dbReference type="EMBL" id="CAADFO010000018">
    <property type="protein sequence ID" value="VFK26134.1"/>
    <property type="molecule type" value="Genomic_DNA"/>
</dbReference>
<accession>A0A450X9W6</accession>
<dbReference type="AlphaFoldDB" id="A0A450X9W6"/>
<proteinExistence type="predicted"/>
<dbReference type="Pfam" id="PF04365">
    <property type="entry name" value="BrnT_toxin"/>
    <property type="match status" value="1"/>
</dbReference>
<dbReference type="InterPro" id="IPR038573">
    <property type="entry name" value="BrnT_sf"/>
</dbReference>
<evidence type="ECO:0000313" key="2">
    <source>
        <dbReference type="EMBL" id="VFK35454.1"/>
    </source>
</evidence>
<name>A0A450X9W6_9GAMM</name>